<protein>
    <submittedName>
        <fullName evidence="3">RNA pseudouridine synthase</fullName>
    </submittedName>
</protein>
<dbReference type="InterPro" id="IPR050188">
    <property type="entry name" value="RluA_PseudoU_synthase"/>
</dbReference>
<dbReference type="PANTHER" id="PTHR21600:SF87">
    <property type="entry name" value="RNA PSEUDOURIDYLATE SYNTHASE DOMAIN-CONTAINING PROTEIN 1"/>
    <property type="match status" value="1"/>
</dbReference>
<dbReference type="GO" id="GO:0140098">
    <property type="term" value="F:catalytic activity, acting on RNA"/>
    <property type="evidence" value="ECO:0007669"/>
    <property type="project" value="UniProtKB-ARBA"/>
</dbReference>
<dbReference type="Gene3D" id="3.30.2350.10">
    <property type="entry name" value="Pseudouridine synthase"/>
    <property type="match status" value="1"/>
</dbReference>
<name>A0A401XMG4_9FLAO</name>
<dbReference type="EMBL" id="BHZE01000018">
    <property type="protein sequence ID" value="GCD78192.1"/>
    <property type="molecule type" value="Genomic_DNA"/>
</dbReference>
<keyword evidence="4" id="KW-1185">Reference proteome</keyword>
<dbReference type="GO" id="GO:0003723">
    <property type="term" value="F:RNA binding"/>
    <property type="evidence" value="ECO:0007669"/>
    <property type="project" value="InterPro"/>
</dbReference>
<dbReference type="GO" id="GO:0009982">
    <property type="term" value="F:pseudouridine synthase activity"/>
    <property type="evidence" value="ECO:0007669"/>
    <property type="project" value="InterPro"/>
</dbReference>
<feature type="domain" description="Pseudouridine synthase RsuA/RluA-like" evidence="2">
    <location>
        <begin position="10"/>
        <end position="162"/>
    </location>
</feature>
<dbReference type="Pfam" id="PF00849">
    <property type="entry name" value="PseudoU_synth_2"/>
    <property type="match status" value="1"/>
</dbReference>
<dbReference type="RefSeq" id="WP_124398255.1">
    <property type="nucleotide sequence ID" value="NZ_BHZE01000018.1"/>
</dbReference>
<proteinExistence type="inferred from homology"/>
<dbReference type="Proteomes" id="UP000286715">
    <property type="component" value="Unassembled WGS sequence"/>
</dbReference>
<sequence>MPSILFENPQYFIVDKEHGLNSEPDRHDHANLMDWLKRQRPDIYKRWGPHPLHRLDRPVAGLLIVAKNLRAHRTLQRLFENRRITKMYRALVQGLVHPSEGELHHYHIKDPKNFKAIISENPAQGALLVGLSYRVIRHFNEITELDLRLHTGRYHQIRAQLAFIGHPILGDVLYGSTQMTLNNVIALRAYKLGFYCPFEKRKMVFEYLPSEFYESWSFKPCL</sequence>
<dbReference type="CDD" id="cd02869">
    <property type="entry name" value="PseudoU_synth_RluA_like"/>
    <property type="match status" value="1"/>
</dbReference>
<organism evidence="3 4">
    <name type="scientific">Thermaurantimonas aggregans</name>
    <dbReference type="NCBI Taxonomy" id="2173829"/>
    <lineage>
        <taxon>Bacteria</taxon>
        <taxon>Pseudomonadati</taxon>
        <taxon>Bacteroidota</taxon>
        <taxon>Flavobacteriia</taxon>
        <taxon>Flavobacteriales</taxon>
        <taxon>Schleiferiaceae</taxon>
        <taxon>Thermaurantimonas</taxon>
    </lineage>
</organism>
<accession>A0A401XMG4</accession>
<dbReference type="PROSITE" id="PS01129">
    <property type="entry name" value="PSI_RLU"/>
    <property type="match status" value="1"/>
</dbReference>
<dbReference type="AlphaFoldDB" id="A0A401XMG4"/>
<dbReference type="InterPro" id="IPR006145">
    <property type="entry name" value="PsdUridine_synth_RsuA/RluA"/>
</dbReference>
<dbReference type="InterPro" id="IPR006224">
    <property type="entry name" value="PsdUridine_synth_RluA-like_CS"/>
</dbReference>
<dbReference type="OrthoDB" id="9807829at2"/>
<dbReference type="GO" id="GO:0000455">
    <property type="term" value="P:enzyme-directed rRNA pseudouridine synthesis"/>
    <property type="evidence" value="ECO:0007669"/>
    <property type="project" value="TreeGrafter"/>
</dbReference>
<evidence type="ECO:0000256" key="1">
    <source>
        <dbReference type="ARBA" id="ARBA00010876"/>
    </source>
</evidence>
<comment type="similarity">
    <text evidence="1">Belongs to the pseudouridine synthase RluA family.</text>
</comment>
<dbReference type="SUPFAM" id="SSF55120">
    <property type="entry name" value="Pseudouridine synthase"/>
    <property type="match status" value="1"/>
</dbReference>
<evidence type="ECO:0000313" key="3">
    <source>
        <dbReference type="EMBL" id="GCD78192.1"/>
    </source>
</evidence>
<comment type="caution">
    <text evidence="3">The sequence shown here is derived from an EMBL/GenBank/DDBJ whole genome shotgun (WGS) entry which is preliminary data.</text>
</comment>
<gene>
    <name evidence="3" type="ORF">JCM31826_16740</name>
</gene>
<dbReference type="PANTHER" id="PTHR21600">
    <property type="entry name" value="MITOCHONDRIAL RNA PSEUDOURIDINE SYNTHASE"/>
    <property type="match status" value="1"/>
</dbReference>
<dbReference type="InterPro" id="IPR020103">
    <property type="entry name" value="PsdUridine_synth_cat_dom_sf"/>
</dbReference>
<reference evidence="3 4" key="1">
    <citation type="submission" date="2018-11" db="EMBL/GenBank/DDBJ databases">
        <title>Schleiferia aggregans sp. nov., a moderately thermophilic heterotrophic bacterium isolated from microbial mats at a terrestrial hot spring.</title>
        <authorList>
            <person name="Iino T."/>
            <person name="Ohkuma M."/>
            <person name="Haruta S."/>
        </authorList>
    </citation>
    <scope>NUCLEOTIDE SEQUENCE [LARGE SCALE GENOMIC DNA]</scope>
    <source>
        <strain evidence="3 4">LA</strain>
    </source>
</reference>
<evidence type="ECO:0000259" key="2">
    <source>
        <dbReference type="Pfam" id="PF00849"/>
    </source>
</evidence>
<evidence type="ECO:0000313" key="4">
    <source>
        <dbReference type="Proteomes" id="UP000286715"/>
    </source>
</evidence>